<evidence type="ECO:0000313" key="2">
    <source>
        <dbReference type="EMBL" id="KAK4129055.1"/>
    </source>
</evidence>
<protein>
    <submittedName>
        <fullName evidence="2">Uncharacterized protein</fullName>
    </submittedName>
</protein>
<feature type="compositionally biased region" description="Basic and acidic residues" evidence="1">
    <location>
        <begin position="125"/>
        <end position="139"/>
    </location>
</feature>
<dbReference type="AlphaFoldDB" id="A0AAN6UAJ3"/>
<keyword evidence="3" id="KW-1185">Reference proteome</keyword>
<evidence type="ECO:0000256" key="1">
    <source>
        <dbReference type="SAM" id="MobiDB-lite"/>
    </source>
</evidence>
<reference evidence="2" key="1">
    <citation type="journal article" date="2023" name="Mol. Phylogenet. Evol.">
        <title>Genome-scale phylogeny and comparative genomics of the fungal order Sordariales.</title>
        <authorList>
            <person name="Hensen N."/>
            <person name="Bonometti L."/>
            <person name="Westerberg I."/>
            <person name="Brannstrom I.O."/>
            <person name="Guillou S."/>
            <person name="Cros-Aarteil S."/>
            <person name="Calhoun S."/>
            <person name="Haridas S."/>
            <person name="Kuo A."/>
            <person name="Mondo S."/>
            <person name="Pangilinan J."/>
            <person name="Riley R."/>
            <person name="LaButti K."/>
            <person name="Andreopoulos B."/>
            <person name="Lipzen A."/>
            <person name="Chen C."/>
            <person name="Yan M."/>
            <person name="Daum C."/>
            <person name="Ng V."/>
            <person name="Clum A."/>
            <person name="Steindorff A."/>
            <person name="Ohm R.A."/>
            <person name="Martin F."/>
            <person name="Silar P."/>
            <person name="Natvig D.O."/>
            <person name="Lalanne C."/>
            <person name="Gautier V."/>
            <person name="Ament-Velasquez S.L."/>
            <person name="Kruys A."/>
            <person name="Hutchinson M.I."/>
            <person name="Powell A.J."/>
            <person name="Barry K."/>
            <person name="Miller A.N."/>
            <person name="Grigoriev I.V."/>
            <person name="Debuchy R."/>
            <person name="Gladieux P."/>
            <person name="Hiltunen Thoren M."/>
            <person name="Johannesson H."/>
        </authorList>
    </citation>
    <scope>NUCLEOTIDE SEQUENCE</scope>
    <source>
        <strain evidence="2">CBS 731.68</strain>
    </source>
</reference>
<feature type="region of interest" description="Disordered" evidence="1">
    <location>
        <begin position="123"/>
        <end position="182"/>
    </location>
</feature>
<organism evidence="2 3">
    <name type="scientific">Parathielavia appendiculata</name>
    <dbReference type="NCBI Taxonomy" id="2587402"/>
    <lineage>
        <taxon>Eukaryota</taxon>
        <taxon>Fungi</taxon>
        <taxon>Dikarya</taxon>
        <taxon>Ascomycota</taxon>
        <taxon>Pezizomycotina</taxon>
        <taxon>Sordariomycetes</taxon>
        <taxon>Sordariomycetidae</taxon>
        <taxon>Sordariales</taxon>
        <taxon>Chaetomiaceae</taxon>
        <taxon>Parathielavia</taxon>
    </lineage>
</organism>
<dbReference type="GeneID" id="87832204"/>
<dbReference type="RefSeq" id="XP_062652826.1">
    <property type="nucleotide sequence ID" value="XM_062795436.1"/>
</dbReference>
<reference evidence="2" key="2">
    <citation type="submission" date="2023-05" db="EMBL/GenBank/DDBJ databases">
        <authorList>
            <consortium name="Lawrence Berkeley National Laboratory"/>
            <person name="Steindorff A."/>
            <person name="Hensen N."/>
            <person name="Bonometti L."/>
            <person name="Westerberg I."/>
            <person name="Brannstrom I.O."/>
            <person name="Guillou S."/>
            <person name="Cros-Aarteil S."/>
            <person name="Calhoun S."/>
            <person name="Haridas S."/>
            <person name="Kuo A."/>
            <person name="Mondo S."/>
            <person name="Pangilinan J."/>
            <person name="Riley R."/>
            <person name="Labutti K."/>
            <person name="Andreopoulos B."/>
            <person name="Lipzen A."/>
            <person name="Chen C."/>
            <person name="Yanf M."/>
            <person name="Daum C."/>
            <person name="Ng V."/>
            <person name="Clum A."/>
            <person name="Ohm R."/>
            <person name="Martin F."/>
            <person name="Silar P."/>
            <person name="Natvig D."/>
            <person name="Lalanne C."/>
            <person name="Gautier V."/>
            <person name="Ament-Velasquez S.L."/>
            <person name="Kruys A."/>
            <person name="Hutchinson M.I."/>
            <person name="Powell A.J."/>
            <person name="Barry K."/>
            <person name="Miller A.N."/>
            <person name="Grigoriev I.V."/>
            <person name="Debuchy R."/>
            <person name="Gladieux P."/>
            <person name="Thoren M.H."/>
            <person name="Johannesson H."/>
        </authorList>
    </citation>
    <scope>NUCLEOTIDE SEQUENCE</scope>
    <source>
        <strain evidence="2">CBS 731.68</strain>
    </source>
</reference>
<accession>A0AAN6UAJ3</accession>
<dbReference type="EMBL" id="MU853223">
    <property type="protein sequence ID" value="KAK4129055.1"/>
    <property type="molecule type" value="Genomic_DNA"/>
</dbReference>
<sequence>MSNLNNQPLFCLVPNSSDAQDVLTLKENRPHRKGPAKRFLDFPYFIFGPSRPSKLKQPGMLAALGTGKEENDIWLGNDNRNGDGYRRKQCVLFLDHTRNLHIRSFTGAWVYVVLCDTEQHGFGGFDDKRPRKNTRERFRPSSSRSSNYHLLLQRRSNPPERRRSRVHKATESPLREMGRGPDSRLAALKLEQSSTETESWVYGTLSSASPDHVSQVWAFMSLKDYGSSSSCSEGNTILVSSSSVSE</sequence>
<gene>
    <name evidence="2" type="ORF">N657DRAFT_668148</name>
</gene>
<proteinExistence type="predicted"/>
<comment type="caution">
    <text evidence="2">The sequence shown here is derived from an EMBL/GenBank/DDBJ whole genome shotgun (WGS) entry which is preliminary data.</text>
</comment>
<evidence type="ECO:0000313" key="3">
    <source>
        <dbReference type="Proteomes" id="UP001302602"/>
    </source>
</evidence>
<dbReference type="Proteomes" id="UP001302602">
    <property type="component" value="Unassembled WGS sequence"/>
</dbReference>
<feature type="compositionally biased region" description="Basic and acidic residues" evidence="1">
    <location>
        <begin position="168"/>
        <end position="182"/>
    </location>
</feature>
<name>A0AAN6UAJ3_9PEZI</name>